<keyword evidence="1" id="KW-0732">Signal</keyword>
<dbReference type="Pfam" id="PF09992">
    <property type="entry name" value="NAGPA"/>
    <property type="match status" value="1"/>
</dbReference>
<accession>A0ABM8EAL1</accession>
<feature type="domain" description="Phosphodiester glycosidase" evidence="2">
    <location>
        <begin position="79"/>
        <end position="165"/>
    </location>
</feature>
<dbReference type="InterPro" id="IPR018711">
    <property type="entry name" value="NAGPA"/>
</dbReference>
<evidence type="ECO:0000259" key="2">
    <source>
        <dbReference type="Pfam" id="PF09992"/>
    </source>
</evidence>
<dbReference type="Proteomes" id="UP001317629">
    <property type="component" value="Chromosome"/>
</dbReference>
<dbReference type="EMBL" id="AP027142">
    <property type="protein sequence ID" value="BDV34982.1"/>
    <property type="molecule type" value="Genomic_DNA"/>
</dbReference>
<sequence>MRIAHRQLTTALALSLICAAPRAADAACAEMSQAGASYTVCDYDARKTSIRLFLRDARGETYGAFSRLADDLSSKGQSLIFAMNAGMYGEDFSPVGLYVEAGKMSHAANTANGAGNFHLKPNGVFWIDGARAGVTETGRFLRSGVRAAYATQSGPMLLVGGRINPHIQWNVGEVPQWRRGLRRACRALRHL</sequence>
<name>A0ABM8EAL1_9HYPH</name>
<reference evidence="3 4" key="1">
    <citation type="journal article" date="2023" name="Int. J. Syst. Evol. Microbiol.">
        <title>Methylocystis iwaonis sp. nov., a type II methane-oxidizing bacterium from surface soil of a rice paddy field in Japan, and emended description of the genus Methylocystis (ex Whittenbury et al. 1970) Bowman et al. 1993.</title>
        <authorList>
            <person name="Kaise H."/>
            <person name="Sawadogo J.B."/>
            <person name="Alam M.S."/>
            <person name="Ueno C."/>
            <person name="Dianou D."/>
            <person name="Shinjo R."/>
            <person name="Asakawa S."/>
        </authorList>
    </citation>
    <scope>NUCLEOTIDE SEQUENCE [LARGE SCALE GENOMIC DNA]</scope>
    <source>
        <strain evidence="3 4">SS37A-Re</strain>
    </source>
</reference>
<gene>
    <name evidence="3" type="ORF">SS37A_25110</name>
</gene>
<organism evidence="3 4">
    <name type="scientific">Methylocystis iwaonis</name>
    <dbReference type="NCBI Taxonomy" id="2885079"/>
    <lineage>
        <taxon>Bacteria</taxon>
        <taxon>Pseudomonadati</taxon>
        <taxon>Pseudomonadota</taxon>
        <taxon>Alphaproteobacteria</taxon>
        <taxon>Hyphomicrobiales</taxon>
        <taxon>Methylocystaceae</taxon>
        <taxon>Methylocystis</taxon>
    </lineage>
</organism>
<feature type="chain" id="PRO_5045271561" description="Phosphodiester glycosidase domain-containing protein" evidence="1">
    <location>
        <begin position="27"/>
        <end position="191"/>
    </location>
</feature>
<proteinExistence type="predicted"/>
<feature type="signal peptide" evidence="1">
    <location>
        <begin position="1"/>
        <end position="26"/>
    </location>
</feature>
<protein>
    <recommendedName>
        <fullName evidence="2">Phosphodiester glycosidase domain-containing protein</fullName>
    </recommendedName>
</protein>
<keyword evidence="4" id="KW-1185">Reference proteome</keyword>
<evidence type="ECO:0000256" key="1">
    <source>
        <dbReference type="SAM" id="SignalP"/>
    </source>
</evidence>
<evidence type="ECO:0000313" key="4">
    <source>
        <dbReference type="Proteomes" id="UP001317629"/>
    </source>
</evidence>
<evidence type="ECO:0000313" key="3">
    <source>
        <dbReference type="EMBL" id="BDV34982.1"/>
    </source>
</evidence>